<dbReference type="PANTHER" id="PTHR47864">
    <property type="entry name" value="TRANSMEMBRANE PROTEIN"/>
    <property type="match status" value="1"/>
</dbReference>
<gene>
    <name evidence="2" type="ORF">CARUB_v10012510mg</name>
</gene>
<organism evidence="2 3">
    <name type="scientific">Capsella rubella</name>
    <dbReference type="NCBI Taxonomy" id="81985"/>
    <lineage>
        <taxon>Eukaryota</taxon>
        <taxon>Viridiplantae</taxon>
        <taxon>Streptophyta</taxon>
        <taxon>Embryophyta</taxon>
        <taxon>Tracheophyta</taxon>
        <taxon>Spermatophyta</taxon>
        <taxon>Magnoliopsida</taxon>
        <taxon>eudicotyledons</taxon>
        <taxon>Gunneridae</taxon>
        <taxon>Pentapetalae</taxon>
        <taxon>rosids</taxon>
        <taxon>malvids</taxon>
        <taxon>Brassicales</taxon>
        <taxon>Brassicaceae</taxon>
        <taxon>Camelineae</taxon>
        <taxon>Capsella</taxon>
    </lineage>
</organism>
<protein>
    <recommendedName>
        <fullName evidence="1">At2g29880-like C-terminal domain-containing protein</fullName>
    </recommendedName>
</protein>
<accession>R0ILG3</accession>
<evidence type="ECO:0000313" key="3">
    <source>
        <dbReference type="Proteomes" id="UP000029121"/>
    </source>
</evidence>
<dbReference type="EMBL" id="KB870805">
    <property type="protein sequence ID" value="EOA39410.1"/>
    <property type="molecule type" value="Genomic_DNA"/>
</dbReference>
<name>R0ILG3_9BRAS</name>
<evidence type="ECO:0000313" key="2">
    <source>
        <dbReference type="EMBL" id="EOA39410.1"/>
    </source>
</evidence>
<feature type="domain" description="At2g29880-like C-terminal" evidence="1">
    <location>
        <begin position="120"/>
        <end position="159"/>
    </location>
</feature>
<dbReference type="Pfam" id="PF24769">
    <property type="entry name" value="At2g29880_C"/>
    <property type="match status" value="1"/>
</dbReference>
<dbReference type="Proteomes" id="UP000029121">
    <property type="component" value="Unassembled WGS sequence"/>
</dbReference>
<dbReference type="InterPro" id="IPR055314">
    <property type="entry name" value="At2g29880-like"/>
</dbReference>
<dbReference type="AlphaFoldDB" id="R0ILG3"/>
<dbReference type="InterPro" id="IPR056253">
    <property type="entry name" value="At2g29880-like_C"/>
</dbReference>
<keyword evidence="3" id="KW-1185">Reference proteome</keyword>
<reference evidence="3" key="1">
    <citation type="journal article" date="2013" name="Nat. Genet.">
        <title>The Capsella rubella genome and the genomic consequences of rapid mating system evolution.</title>
        <authorList>
            <person name="Slotte T."/>
            <person name="Hazzouri K.M."/>
            <person name="Agren J.A."/>
            <person name="Koenig D."/>
            <person name="Maumus F."/>
            <person name="Guo Y.L."/>
            <person name="Steige K."/>
            <person name="Platts A.E."/>
            <person name="Escobar J.S."/>
            <person name="Newman L.K."/>
            <person name="Wang W."/>
            <person name="Mandakova T."/>
            <person name="Vello E."/>
            <person name="Smith L.M."/>
            <person name="Henz S.R."/>
            <person name="Steffen J."/>
            <person name="Takuno S."/>
            <person name="Brandvain Y."/>
            <person name="Coop G."/>
            <person name="Andolfatto P."/>
            <person name="Hu T.T."/>
            <person name="Blanchette M."/>
            <person name="Clark R.M."/>
            <person name="Quesneville H."/>
            <person name="Nordborg M."/>
            <person name="Gaut B.S."/>
            <person name="Lysak M.A."/>
            <person name="Jenkins J."/>
            <person name="Grimwood J."/>
            <person name="Chapman J."/>
            <person name="Prochnik S."/>
            <person name="Shu S."/>
            <person name="Rokhsar D."/>
            <person name="Schmutz J."/>
            <person name="Weigel D."/>
            <person name="Wright S.I."/>
        </authorList>
    </citation>
    <scope>NUCLEOTIDE SEQUENCE [LARGE SCALE GENOMIC DNA]</scope>
    <source>
        <strain evidence="3">cv. Monte Gargano</strain>
    </source>
</reference>
<sequence length="160" mass="18227">MSATKSFFCQLFDSLRFSSGFGWDPETKKFTPTYEVWDDFLKDLRIIFESTSTATGHNAVGLGNPIDGGPNQVGDTDAINQSSHDQMVNDVECIPYDERSVYEVFSSLENSRLEKLPPPIKEIHDLTDDMHNEAMTMVHSLCMKFLFVHISIEERKGWII</sequence>
<dbReference type="PANTHER" id="PTHR47864:SF2">
    <property type="entry name" value="MYB_SANT-LIKE DNA-BINDING DOMAIN PROTEIN"/>
    <property type="match status" value="1"/>
</dbReference>
<evidence type="ECO:0000259" key="1">
    <source>
        <dbReference type="Pfam" id="PF24769"/>
    </source>
</evidence>
<proteinExistence type="predicted"/>